<sequence length="207" mass="23208">MIVNPKTLLIISFIYLITVSCNQENQKGKELNVDNSQEEIIPQVISHKIETKSGMIFTLTEEKVTNSASIISVQGMNFPNSNEILIFKGDPIEQFYVLDLNKDGYEELYIAERSAGSGSYVNLIGIASFTDESYGKIYIQSIAENDDLAQGYMGHEEVTFSDSDIELVFPIYKEEDSNSKPTGGERIINYELITGEAGYILNPYLQM</sequence>
<protein>
    <submittedName>
        <fullName evidence="1">Uncharacterized protein</fullName>
    </submittedName>
</protein>
<evidence type="ECO:0000313" key="2">
    <source>
        <dbReference type="Proteomes" id="UP000267268"/>
    </source>
</evidence>
<dbReference type="AlphaFoldDB" id="A0A3Q9FPW8"/>
<dbReference type="KEGG" id="fll:EI427_15965"/>
<dbReference type="Gene3D" id="2.40.128.460">
    <property type="entry name" value="Periplasmic lysozyme inhibitor of I-type lysozyme"/>
    <property type="match status" value="1"/>
</dbReference>
<gene>
    <name evidence="1" type="ORF">EI427_15965</name>
</gene>
<evidence type="ECO:0000313" key="1">
    <source>
        <dbReference type="EMBL" id="AZQ63666.1"/>
    </source>
</evidence>
<name>A0A3Q9FPW8_9BACT</name>
<accession>A0A3Q9FPW8</accession>
<keyword evidence="2" id="KW-1185">Reference proteome</keyword>
<organism evidence="1 2">
    <name type="scientific">Flammeovirga pectinis</name>
    <dbReference type="NCBI Taxonomy" id="2494373"/>
    <lineage>
        <taxon>Bacteria</taxon>
        <taxon>Pseudomonadati</taxon>
        <taxon>Bacteroidota</taxon>
        <taxon>Cytophagia</taxon>
        <taxon>Cytophagales</taxon>
        <taxon>Flammeovirgaceae</taxon>
        <taxon>Flammeovirga</taxon>
    </lineage>
</organism>
<dbReference type="PROSITE" id="PS51257">
    <property type="entry name" value="PROKAR_LIPOPROTEIN"/>
    <property type="match status" value="1"/>
</dbReference>
<dbReference type="EMBL" id="CP034562">
    <property type="protein sequence ID" value="AZQ63666.1"/>
    <property type="molecule type" value="Genomic_DNA"/>
</dbReference>
<dbReference type="Proteomes" id="UP000267268">
    <property type="component" value="Chromosome 1"/>
</dbReference>
<proteinExistence type="predicted"/>
<dbReference type="InterPro" id="IPR038643">
    <property type="entry name" value="PliI_sf"/>
</dbReference>
<dbReference type="OrthoDB" id="946181at2"/>
<reference evidence="1 2" key="1">
    <citation type="submission" date="2018-12" db="EMBL/GenBank/DDBJ databases">
        <title>Flammeovirga pectinis sp. nov., isolated from the gut of the Korean scallop, Patinopecten yessoensis.</title>
        <authorList>
            <person name="Bae J.-W."/>
            <person name="Jeong Y.-S."/>
            <person name="Kang W."/>
        </authorList>
    </citation>
    <scope>NUCLEOTIDE SEQUENCE [LARGE SCALE GENOMIC DNA]</scope>
    <source>
        <strain evidence="1 2">L12M1</strain>
    </source>
</reference>